<dbReference type="GO" id="GO:0006313">
    <property type="term" value="P:DNA transposition"/>
    <property type="evidence" value="ECO:0007669"/>
    <property type="project" value="UniProtKB-UniRule"/>
</dbReference>
<evidence type="ECO:0000313" key="8">
    <source>
        <dbReference type="Proteomes" id="UP000000245"/>
    </source>
</evidence>
<dbReference type="InterPro" id="IPR001207">
    <property type="entry name" value="Transposase_mutator"/>
</dbReference>
<accession>A5FWL4</accession>
<keyword evidence="4 6" id="KW-0238">DNA-binding</keyword>
<keyword evidence="5 6" id="KW-0233">DNA recombination</keyword>
<evidence type="ECO:0000256" key="5">
    <source>
        <dbReference type="ARBA" id="ARBA00023172"/>
    </source>
</evidence>
<evidence type="ECO:0000256" key="3">
    <source>
        <dbReference type="ARBA" id="ARBA00022578"/>
    </source>
</evidence>
<dbReference type="NCBIfam" id="NF033543">
    <property type="entry name" value="transpos_IS256"/>
    <property type="match status" value="1"/>
</dbReference>
<dbReference type="RefSeq" id="WP_011941767.1">
    <property type="nucleotide sequence ID" value="NC_009484.1"/>
</dbReference>
<evidence type="ECO:0000256" key="4">
    <source>
        <dbReference type="ARBA" id="ARBA00023125"/>
    </source>
</evidence>
<dbReference type="GO" id="GO:0003677">
    <property type="term" value="F:DNA binding"/>
    <property type="evidence" value="ECO:0007669"/>
    <property type="project" value="UniProtKB-UniRule"/>
</dbReference>
<organism evidence="7 8">
    <name type="scientific">Acidiphilium cryptum (strain JF-5)</name>
    <dbReference type="NCBI Taxonomy" id="349163"/>
    <lineage>
        <taxon>Bacteria</taxon>
        <taxon>Pseudomonadati</taxon>
        <taxon>Pseudomonadota</taxon>
        <taxon>Alphaproteobacteria</taxon>
        <taxon>Acetobacterales</taxon>
        <taxon>Acidocellaceae</taxon>
        <taxon>Acidiphilium</taxon>
    </lineage>
</organism>
<evidence type="ECO:0000256" key="6">
    <source>
        <dbReference type="RuleBase" id="RU365089"/>
    </source>
</evidence>
<proteinExistence type="inferred from homology"/>
<dbReference type="PANTHER" id="PTHR33217:SF5">
    <property type="entry name" value="MUTATOR FAMILY TRANSPOSASE"/>
    <property type="match status" value="1"/>
</dbReference>
<dbReference type="KEGG" id="acr:Acry_0776"/>
<reference evidence="7 8" key="1">
    <citation type="submission" date="2007-05" db="EMBL/GenBank/DDBJ databases">
        <title>Complete sequence of chromosome of Acidiphilium cryptum JF-5.</title>
        <authorList>
            <consortium name="US DOE Joint Genome Institute"/>
            <person name="Copeland A."/>
            <person name="Lucas S."/>
            <person name="Lapidus A."/>
            <person name="Barry K."/>
            <person name="Detter J.C."/>
            <person name="Glavina del Rio T."/>
            <person name="Hammon N."/>
            <person name="Israni S."/>
            <person name="Dalin E."/>
            <person name="Tice H."/>
            <person name="Pitluck S."/>
            <person name="Sims D."/>
            <person name="Brettin T."/>
            <person name="Bruce D."/>
            <person name="Han C."/>
            <person name="Schmutz J."/>
            <person name="Larimer F."/>
            <person name="Land M."/>
            <person name="Hauser L."/>
            <person name="Kyrpides N."/>
            <person name="Kim E."/>
            <person name="Magnuson T."/>
            <person name="Richardson P."/>
        </authorList>
    </citation>
    <scope>NUCLEOTIDE SEQUENCE [LARGE SCALE GENOMIC DNA]</scope>
    <source>
        <strain evidence="7 8">JF-5</strain>
    </source>
</reference>
<gene>
    <name evidence="7" type="ordered locus">Acry_0776</name>
</gene>
<evidence type="ECO:0000256" key="2">
    <source>
        <dbReference type="ARBA" id="ARBA00010961"/>
    </source>
</evidence>
<name>A5FWL4_ACICJ</name>
<dbReference type="AlphaFoldDB" id="A5FWL4"/>
<dbReference type="eggNOG" id="COG3328">
    <property type="taxonomic scope" value="Bacteria"/>
</dbReference>
<dbReference type="PANTHER" id="PTHR33217">
    <property type="entry name" value="TRANSPOSASE FOR INSERTION SEQUENCE ELEMENT IS1081"/>
    <property type="match status" value="1"/>
</dbReference>
<evidence type="ECO:0000256" key="1">
    <source>
        <dbReference type="ARBA" id="ARBA00002190"/>
    </source>
</evidence>
<dbReference type="Proteomes" id="UP000000245">
    <property type="component" value="Chromosome"/>
</dbReference>
<protein>
    <recommendedName>
        <fullName evidence="6">Mutator family transposase</fullName>
    </recommendedName>
</protein>
<sequence>MARRRAPAIPDELLDQLLAGGDAAAALNSGDLVNTLKKALAERALSAEMDYHLSDEAEAENSRNGYGRKSVSTGTGKIEIAIPRDRAGSFDPQLIAKYQRRFPGFDDKIISMYARGMSTREIAEHLREIYGMDASAELISTITDAVLDEVTSWQQRPLDPVYPLVFFDAIRVKIRDEGVVRNKAIHIALGVMADGTKVELGMWIEQNEGAKFWLRVMNELKNRGVEDILLAVVDGLKGFPEAITAVFPETIVQTCIVHLLRNSMDFVSYKDRKAVAAALKDIYRAVDARAAEAALADFEAGPWGQKYPAIGQSWRRVWQEVIPFFGFPGDVRRIIYTTNAIEALNSKLRRAIRVRGHFPSDEAAAKLLYLILNRSEKEWVMPPREWAMAKAQFAVIFGDRFVRALAA</sequence>
<keyword evidence="6" id="KW-0814">Transposable element</keyword>
<evidence type="ECO:0000313" key="7">
    <source>
        <dbReference type="EMBL" id="ABQ29996.1"/>
    </source>
</evidence>
<dbReference type="HOGENOM" id="CLU_036805_2_0_5"/>
<keyword evidence="8" id="KW-1185">Reference proteome</keyword>
<dbReference type="GO" id="GO:0004803">
    <property type="term" value="F:transposase activity"/>
    <property type="evidence" value="ECO:0007669"/>
    <property type="project" value="UniProtKB-UniRule"/>
</dbReference>
<dbReference type="EMBL" id="CP000697">
    <property type="protein sequence ID" value="ABQ29996.1"/>
    <property type="molecule type" value="Genomic_DNA"/>
</dbReference>
<dbReference type="Pfam" id="PF00872">
    <property type="entry name" value="Transposase_mut"/>
    <property type="match status" value="1"/>
</dbReference>
<dbReference type="PROSITE" id="PS01007">
    <property type="entry name" value="TRANSPOSASE_MUTATOR"/>
    <property type="match status" value="1"/>
</dbReference>
<dbReference type="STRING" id="349163.Acry_0776"/>
<comment type="similarity">
    <text evidence="2 6">Belongs to the transposase mutator family.</text>
</comment>
<keyword evidence="3 6" id="KW-0815">Transposition</keyword>
<comment type="function">
    <text evidence="1 6">Required for the transposition of the insertion element.</text>
</comment>